<evidence type="ECO:0000256" key="6">
    <source>
        <dbReference type="ARBA" id="ARBA00022729"/>
    </source>
</evidence>
<evidence type="ECO:0000256" key="9">
    <source>
        <dbReference type="ARBA" id="ARBA00023049"/>
    </source>
</evidence>
<keyword evidence="17" id="KW-1185">Reference proteome</keyword>
<evidence type="ECO:0000313" key="17">
    <source>
        <dbReference type="Proteomes" id="UP000622552"/>
    </source>
</evidence>
<feature type="active site" description="Proton donor/acceptor" evidence="14">
    <location>
        <position position="314"/>
    </location>
</feature>
<protein>
    <recommendedName>
        <fullName evidence="13">Zinc carboxypeptidase</fullName>
        <ecNumber evidence="12">3.4.17.18</ecNumber>
    </recommendedName>
</protein>
<dbReference type="PANTHER" id="PTHR11705">
    <property type="entry name" value="PROTEASE FAMILY M14 CARBOXYPEPTIDASE A,B"/>
    <property type="match status" value="1"/>
</dbReference>
<dbReference type="EMBL" id="JADOUF010000001">
    <property type="protein sequence ID" value="MBG6134645.1"/>
    <property type="molecule type" value="Genomic_DNA"/>
</dbReference>
<dbReference type="GO" id="GO:0005615">
    <property type="term" value="C:extracellular space"/>
    <property type="evidence" value="ECO:0007669"/>
    <property type="project" value="TreeGrafter"/>
</dbReference>
<comment type="function">
    <text evidence="11">Carboxypeptidase that possesses the specificities of both mammalian Cpase A and B. Thus shows broad substrate specificity, being able to cleave Cbz-Gly-Leu, Cbz-Gly-Val, Cbz-Gly-Phe, Cbz-Gly-Lys and Bz-Gly-Arg in vitro.</text>
</comment>
<accession>A0A8J7G7R9</accession>
<proteinExistence type="inferred from homology"/>
<dbReference type="PROSITE" id="PS00133">
    <property type="entry name" value="CARBOXYPEPT_ZN_2"/>
    <property type="match status" value="1"/>
</dbReference>
<keyword evidence="5" id="KW-0479">Metal-binding</keyword>
<dbReference type="PANTHER" id="PTHR11705:SF143">
    <property type="entry name" value="SLL0236 PROTEIN"/>
    <property type="match status" value="1"/>
</dbReference>
<keyword evidence="4" id="KW-0645">Protease</keyword>
<evidence type="ECO:0000259" key="15">
    <source>
        <dbReference type="PROSITE" id="PS52035"/>
    </source>
</evidence>
<sequence>MAYLTTAGIEGALRYLASGYPTLCQLITMPEHSVEGRTIRAVKIGKGGGANRRGVLYIGGVHARELVNPDMLVSLGFQMCQSYTQGTDIVLGGRTYQASTVKLIMDAMDVYLLPLVNPDGRTWVQSPAGYAMWRKNRRVNPGASCMGVDVNRNYDFLFSSGIGTSTDACSDVFRGPSAFSEPETRNVRWMLDSFPNIRGFIDVHSYSELVLLPWGDDSTQTSDPGQNFANPAYNGLRGNPGDTVYAEYMQPDDNTWFFNAGNAVRDAIAAVRGRNYLVEHSVGLYPTSGTSDDYVYARHLVDTGKTKVYALTIETAREFQPAAAEAAQVIKEGCSALLQFSTQVLCLADSLAADSAVELDMTALRHLRDHTLAGSVVGRRYVSQLAQHTPAMAQLLAGDPELRNQCVEILRDLRPALSADGGTAVPEEVIKRIDKLAANLSRRKDADPDLAAALDGLRADLEAFRGRPIAEGLHELDRKVALPGRVATMSGRRAR</sequence>
<organism evidence="16 17">
    <name type="scientific">Longispora fulva</name>
    <dbReference type="NCBI Taxonomy" id="619741"/>
    <lineage>
        <taxon>Bacteria</taxon>
        <taxon>Bacillati</taxon>
        <taxon>Actinomycetota</taxon>
        <taxon>Actinomycetes</taxon>
        <taxon>Micromonosporales</taxon>
        <taxon>Micromonosporaceae</taxon>
        <taxon>Longispora</taxon>
    </lineage>
</organism>
<dbReference type="InterPro" id="IPR000834">
    <property type="entry name" value="Peptidase_M14"/>
</dbReference>
<dbReference type="SMART" id="SM00631">
    <property type="entry name" value="Zn_pept"/>
    <property type="match status" value="1"/>
</dbReference>
<evidence type="ECO:0000256" key="2">
    <source>
        <dbReference type="ARBA" id="ARBA00005988"/>
    </source>
</evidence>
<evidence type="ECO:0000256" key="11">
    <source>
        <dbReference type="ARBA" id="ARBA00055464"/>
    </source>
</evidence>
<keyword evidence="8" id="KW-0862">Zinc</keyword>
<keyword evidence="9" id="KW-0482">Metalloprotease</keyword>
<dbReference type="InterPro" id="IPR057247">
    <property type="entry name" value="CARBOXYPEPT_ZN_2"/>
</dbReference>
<dbReference type="PRINTS" id="PR00765">
    <property type="entry name" value="CRBOXYPTASEA"/>
</dbReference>
<dbReference type="RefSeq" id="WP_197001855.1">
    <property type="nucleotide sequence ID" value="NZ_BONS01000023.1"/>
</dbReference>
<dbReference type="Gene3D" id="3.40.630.10">
    <property type="entry name" value="Zn peptidases"/>
    <property type="match status" value="1"/>
</dbReference>
<evidence type="ECO:0000256" key="3">
    <source>
        <dbReference type="ARBA" id="ARBA00022645"/>
    </source>
</evidence>
<dbReference type="AlphaFoldDB" id="A0A8J7G7R9"/>
<keyword evidence="7" id="KW-0378">Hydrolase</keyword>
<evidence type="ECO:0000256" key="1">
    <source>
        <dbReference type="ARBA" id="ARBA00001947"/>
    </source>
</evidence>
<evidence type="ECO:0000256" key="12">
    <source>
        <dbReference type="ARBA" id="ARBA00066554"/>
    </source>
</evidence>
<dbReference type="GO" id="GO:0006508">
    <property type="term" value="P:proteolysis"/>
    <property type="evidence" value="ECO:0007669"/>
    <property type="project" value="UniProtKB-KW"/>
</dbReference>
<dbReference type="SUPFAM" id="SSF53187">
    <property type="entry name" value="Zn-dependent exopeptidases"/>
    <property type="match status" value="1"/>
</dbReference>
<dbReference type="PROSITE" id="PS52035">
    <property type="entry name" value="PEPTIDASE_M14"/>
    <property type="match status" value="1"/>
</dbReference>
<dbReference type="Proteomes" id="UP000622552">
    <property type="component" value="Unassembled WGS sequence"/>
</dbReference>
<evidence type="ECO:0000256" key="4">
    <source>
        <dbReference type="ARBA" id="ARBA00022670"/>
    </source>
</evidence>
<dbReference type="FunFam" id="3.40.630.10:FF:000084">
    <property type="entry name" value="Carboxypeptidase B2"/>
    <property type="match status" value="1"/>
</dbReference>
<dbReference type="EC" id="3.4.17.18" evidence="12"/>
<evidence type="ECO:0000256" key="8">
    <source>
        <dbReference type="ARBA" id="ARBA00022833"/>
    </source>
</evidence>
<evidence type="ECO:0000256" key="7">
    <source>
        <dbReference type="ARBA" id="ARBA00022801"/>
    </source>
</evidence>
<keyword evidence="6" id="KW-0732">Signal</keyword>
<evidence type="ECO:0000256" key="14">
    <source>
        <dbReference type="PROSITE-ProRule" id="PRU01379"/>
    </source>
</evidence>
<comment type="similarity">
    <text evidence="2 14">Belongs to the peptidase M14 family.</text>
</comment>
<comment type="catalytic activity">
    <reaction evidence="10">
        <text>Releases a C-terminal residue, which may be hydrophobic or positively charged.</text>
        <dbReference type="EC" id="3.4.17.18"/>
    </reaction>
</comment>
<evidence type="ECO:0000256" key="5">
    <source>
        <dbReference type="ARBA" id="ARBA00022723"/>
    </source>
</evidence>
<dbReference type="GO" id="GO:0008270">
    <property type="term" value="F:zinc ion binding"/>
    <property type="evidence" value="ECO:0007669"/>
    <property type="project" value="InterPro"/>
</dbReference>
<evidence type="ECO:0000313" key="16">
    <source>
        <dbReference type="EMBL" id="MBG6134645.1"/>
    </source>
</evidence>
<comment type="caution">
    <text evidence="16">The sequence shown here is derived from an EMBL/GenBank/DDBJ whole genome shotgun (WGS) entry which is preliminary data.</text>
</comment>
<dbReference type="Pfam" id="PF00246">
    <property type="entry name" value="Peptidase_M14"/>
    <property type="match status" value="1"/>
</dbReference>
<keyword evidence="3" id="KW-0121">Carboxypeptidase</keyword>
<gene>
    <name evidence="16" type="ORF">IW245_000839</name>
</gene>
<reference evidence="16" key="1">
    <citation type="submission" date="2020-11" db="EMBL/GenBank/DDBJ databases">
        <title>Sequencing the genomes of 1000 actinobacteria strains.</title>
        <authorList>
            <person name="Klenk H.-P."/>
        </authorList>
    </citation>
    <scope>NUCLEOTIDE SEQUENCE</scope>
    <source>
        <strain evidence="16">DSM 45356</strain>
    </source>
</reference>
<evidence type="ECO:0000256" key="10">
    <source>
        <dbReference type="ARBA" id="ARBA00050859"/>
    </source>
</evidence>
<evidence type="ECO:0000256" key="13">
    <source>
        <dbReference type="ARBA" id="ARBA00074273"/>
    </source>
</evidence>
<dbReference type="GO" id="GO:0004181">
    <property type="term" value="F:metallocarboxypeptidase activity"/>
    <property type="evidence" value="ECO:0007669"/>
    <property type="project" value="InterPro"/>
</dbReference>
<comment type="cofactor">
    <cofactor evidence="1">
        <name>Zn(2+)</name>
        <dbReference type="ChEBI" id="CHEBI:29105"/>
    </cofactor>
</comment>
<name>A0A8J7G7R9_9ACTN</name>
<feature type="domain" description="Peptidase M14" evidence="15">
    <location>
        <begin position="2"/>
        <end position="344"/>
    </location>
</feature>